<reference evidence="10" key="1">
    <citation type="journal article" date="2016" name="Genome Announc.">
        <title>Complete genome sequence of Alkaliphilus metalliredigens strain QYMF, an alkaliphilic and metal-reducing bacterium isolated from borax-contaminated leachate ponds.</title>
        <authorList>
            <person name="Hwang C."/>
            <person name="Copeland A."/>
            <person name="Lucas S."/>
            <person name="Lapidus A."/>
            <person name="Barry K."/>
            <person name="Detter J.C."/>
            <person name="Glavina Del Rio T."/>
            <person name="Hammon N."/>
            <person name="Israni S."/>
            <person name="Dalin E."/>
            <person name="Tice H."/>
            <person name="Pitluck S."/>
            <person name="Chertkov O."/>
            <person name="Brettin T."/>
            <person name="Bruce D."/>
            <person name="Han C."/>
            <person name="Schmutz J."/>
            <person name="Larimer F."/>
            <person name="Land M.L."/>
            <person name="Hauser L."/>
            <person name="Kyrpides N."/>
            <person name="Mikhailova N."/>
            <person name="Ye Q."/>
            <person name="Zhou J."/>
            <person name="Richardson P."/>
            <person name="Fields M.W."/>
        </authorList>
    </citation>
    <scope>NUCLEOTIDE SEQUENCE [LARGE SCALE GENOMIC DNA]</scope>
    <source>
        <strain evidence="10">QYMF</strain>
    </source>
</reference>
<feature type="domain" description="Response regulatory" evidence="8">
    <location>
        <begin position="3"/>
        <end position="120"/>
    </location>
</feature>
<feature type="domain" description="HTH araC/xylS-type" evidence="7">
    <location>
        <begin position="145"/>
        <end position="243"/>
    </location>
</feature>
<keyword evidence="6" id="KW-0597">Phosphoprotein</keyword>
<dbReference type="STRING" id="293826.Amet_3844"/>
<dbReference type="PROSITE" id="PS50110">
    <property type="entry name" value="RESPONSE_REGULATORY"/>
    <property type="match status" value="1"/>
</dbReference>
<dbReference type="SUPFAM" id="SSF52172">
    <property type="entry name" value="CheY-like"/>
    <property type="match status" value="1"/>
</dbReference>
<proteinExistence type="predicted"/>
<keyword evidence="4" id="KW-0804">Transcription</keyword>
<name>A6TUU3_ALKMQ</name>
<keyword evidence="2" id="KW-0805">Transcription regulation</keyword>
<dbReference type="InterPro" id="IPR011006">
    <property type="entry name" value="CheY-like_superfamily"/>
</dbReference>
<feature type="modified residue" description="4-aspartylphosphate" evidence="6">
    <location>
        <position position="55"/>
    </location>
</feature>
<dbReference type="PANTHER" id="PTHR43280:SF2">
    <property type="entry name" value="HTH-TYPE TRANSCRIPTIONAL REGULATOR EXSA"/>
    <property type="match status" value="1"/>
</dbReference>
<dbReference type="Proteomes" id="UP000001572">
    <property type="component" value="Chromosome"/>
</dbReference>
<dbReference type="eggNOG" id="COG2207">
    <property type="taxonomic scope" value="Bacteria"/>
</dbReference>
<dbReference type="HOGENOM" id="CLU_000445_5_1_9"/>
<dbReference type="InterPro" id="IPR009057">
    <property type="entry name" value="Homeodomain-like_sf"/>
</dbReference>
<keyword evidence="3" id="KW-0238">DNA-binding</keyword>
<evidence type="ECO:0000256" key="2">
    <source>
        <dbReference type="ARBA" id="ARBA00023015"/>
    </source>
</evidence>
<keyword evidence="10" id="KW-1185">Reference proteome</keyword>
<dbReference type="SMART" id="SM00448">
    <property type="entry name" value="REC"/>
    <property type="match status" value="1"/>
</dbReference>
<dbReference type="Pfam" id="PF00072">
    <property type="entry name" value="Response_reg"/>
    <property type="match status" value="1"/>
</dbReference>
<evidence type="ECO:0000256" key="3">
    <source>
        <dbReference type="ARBA" id="ARBA00023125"/>
    </source>
</evidence>
<dbReference type="OrthoDB" id="324626at2"/>
<dbReference type="InterPro" id="IPR020449">
    <property type="entry name" value="Tscrpt_reg_AraC-type_HTH"/>
</dbReference>
<comment type="function">
    <text evidence="5">May play the central regulatory role in sporulation. It may be an element of the effector pathway responsible for the activation of sporulation genes in response to nutritional stress. Spo0A may act in concert with spo0H (a sigma factor) to control the expression of some genes that are critical to the sporulation process.</text>
</comment>
<dbReference type="SMART" id="SM00342">
    <property type="entry name" value="HTH_ARAC"/>
    <property type="match status" value="1"/>
</dbReference>
<dbReference type="InterPro" id="IPR018060">
    <property type="entry name" value="HTH_AraC"/>
</dbReference>
<organism evidence="9 10">
    <name type="scientific">Alkaliphilus metalliredigens (strain QYMF)</name>
    <dbReference type="NCBI Taxonomy" id="293826"/>
    <lineage>
        <taxon>Bacteria</taxon>
        <taxon>Bacillati</taxon>
        <taxon>Bacillota</taxon>
        <taxon>Clostridia</taxon>
        <taxon>Peptostreptococcales</taxon>
        <taxon>Natronincolaceae</taxon>
        <taxon>Alkaliphilus</taxon>
    </lineage>
</organism>
<protein>
    <recommendedName>
        <fullName evidence="1">Stage 0 sporulation protein A homolog</fullName>
    </recommendedName>
</protein>
<dbReference type="Pfam" id="PF12833">
    <property type="entry name" value="HTH_18"/>
    <property type="match status" value="1"/>
</dbReference>
<dbReference type="PRINTS" id="PR00032">
    <property type="entry name" value="HTHARAC"/>
</dbReference>
<gene>
    <name evidence="9" type="ordered locus">Amet_3844</name>
</gene>
<dbReference type="eggNOG" id="COG4753">
    <property type="taxonomic scope" value="Bacteria"/>
</dbReference>
<dbReference type="EMBL" id="CP000724">
    <property type="protein sequence ID" value="ABR49961.1"/>
    <property type="molecule type" value="Genomic_DNA"/>
</dbReference>
<dbReference type="CDD" id="cd17536">
    <property type="entry name" value="REC_YesN-like"/>
    <property type="match status" value="1"/>
</dbReference>
<accession>A6TUU3</accession>
<dbReference type="SUPFAM" id="SSF46689">
    <property type="entry name" value="Homeodomain-like"/>
    <property type="match status" value="2"/>
</dbReference>
<dbReference type="GO" id="GO:0003700">
    <property type="term" value="F:DNA-binding transcription factor activity"/>
    <property type="evidence" value="ECO:0007669"/>
    <property type="project" value="InterPro"/>
</dbReference>
<evidence type="ECO:0000256" key="1">
    <source>
        <dbReference type="ARBA" id="ARBA00018672"/>
    </source>
</evidence>
<dbReference type="InterPro" id="IPR001789">
    <property type="entry name" value="Sig_transdc_resp-reg_receiver"/>
</dbReference>
<evidence type="ECO:0000313" key="9">
    <source>
        <dbReference type="EMBL" id="ABR49961.1"/>
    </source>
</evidence>
<dbReference type="AlphaFoldDB" id="A6TUU3"/>
<evidence type="ECO:0000256" key="4">
    <source>
        <dbReference type="ARBA" id="ARBA00023163"/>
    </source>
</evidence>
<evidence type="ECO:0000259" key="8">
    <source>
        <dbReference type="PROSITE" id="PS50110"/>
    </source>
</evidence>
<dbReference type="GO" id="GO:0000160">
    <property type="term" value="P:phosphorelay signal transduction system"/>
    <property type="evidence" value="ECO:0007669"/>
    <property type="project" value="InterPro"/>
</dbReference>
<dbReference type="PROSITE" id="PS01124">
    <property type="entry name" value="HTH_ARAC_FAMILY_2"/>
    <property type="match status" value="1"/>
</dbReference>
<dbReference type="KEGG" id="amt:Amet_3844"/>
<dbReference type="GO" id="GO:0043565">
    <property type="term" value="F:sequence-specific DNA binding"/>
    <property type="evidence" value="ECO:0007669"/>
    <property type="project" value="InterPro"/>
</dbReference>
<dbReference type="Gene3D" id="3.40.50.2300">
    <property type="match status" value="1"/>
</dbReference>
<evidence type="ECO:0000256" key="6">
    <source>
        <dbReference type="PROSITE-ProRule" id="PRU00169"/>
    </source>
</evidence>
<sequence length="246" mass="28585">MNVVMIAEDETLEQEFLKSIIADALHPEDFLLTCESGVEAIELSKKHRPNIIIMDLMLAELDGLSAIEEIRNFLPESCIAIISAYSDFSYAQRAIRLNVHEYLLKPIKPAKIKSILNKMLETPRDCDSFDKPPAVNNDEYKHFIKDSIAYINEHFKEKLTLEMVASKIYMNPKYFSQTFKKEVRISFTEYVVKLRMEFACKLLATTNYPVYRIATECGFSDPSYFNRVFCSHMDMTPKAYRKKMNQ</sequence>
<dbReference type="Gene3D" id="1.10.10.60">
    <property type="entry name" value="Homeodomain-like"/>
    <property type="match status" value="2"/>
</dbReference>
<dbReference type="PANTHER" id="PTHR43280">
    <property type="entry name" value="ARAC-FAMILY TRANSCRIPTIONAL REGULATOR"/>
    <property type="match status" value="1"/>
</dbReference>
<evidence type="ECO:0000256" key="5">
    <source>
        <dbReference type="ARBA" id="ARBA00024867"/>
    </source>
</evidence>
<evidence type="ECO:0000313" key="10">
    <source>
        <dbReference type="Proteomes" id="UP000001572"/>
    </source>
</evidence>
<evidence type="ECO:0000259" key="7">
    <source>
        <dbReference type="PROSITE" id="PS01124"/>
    </source>
</evidence>